<gene>
    <name evidence="9" type="ORF">D1B31_20580</name>
</gene>
<dbReference type="InterPro" id="IPR008622">
    <property type="entry name" value="FliT"/>
</dbReference>
<evidence type="ECO:0000256" key="8">
    <source>
        <dbReference type="SAM" id="Coils"/>
    </source>
</evidence>
<evidence type="ECO:0000313" key="10">
    <source>
        <dbReference type="Proteomes" id="UP000284416"/>
    </source>
</evidence>
<reference evidence="9 10" key="1">
    <citation type="journal article" date="2017" name="Int. J. Syst. Evol. Microbiol.">
        <title>Bacillus notoginsengisoli sp. nov., a novel bacterium isolated from the rhizosphere of Panax notoginseng.</title>
        <authorList>
            <person name="Zhang M.Y."/>
            <person name="Cheng J."/>
            <person name="Cai Y."/>
            <person name="Zhang T.Y."/>
            <person name="Wu Y.Y."/>
            <person name="Manikprabhu D."/>
            <person name="Li W.J."/>
            <person name="Zhang Y.X."/>
        </authorList>
    </citation>
    <scope>NUCLEOTIDE SEQUENCE [LARGE SCALE GENOMIC DNA]</scope>
    <source>
        <strain evidence="9 10">JCM 30743</strain>
    </source>
</reference>
<evidence type="ECO:0000313" key="9">
    <source>
        <dbReference type="EMBL" id="RHW33313.1"/>
    </source>
</evidence>
<name>A0A417YJG9_9BACI</name>
<sequence length="119" mass="13907">MLEEKNAMLRKFGKLSEKLLDALKNGSDDEVPMLLEQREFCISAINKLQEASGTLLTNSETTKLLNELVNKEEELEKRFSKTLQKMSRSIHAVRNEQYVARQYDEWNPVSSGYFYDQRK</sequence>
<comment type="caution">
    <text evidence="9">The sequence shown here is derived from an EMBL/GenBank/DDBJ whole genome shotgun (WGS) entry which is preliminary data.</text>
</comment>
<dbReference type="Gene3D" id="1.20.58.380">
    <property type="entry name" value="Flagellar protein flit"/>
    <property type="match status" value="1"/>
</dbReference>
<evidence type="ECO:0000256" key="2">
    <source>
        <dbReference type="ARBA" id="ARBA00022490"/>
    </source>
</evidence>
<evidence type="ECO:0000256" key="3">
    <source>
        <dbReference type="ARBA" id="ARBA00022795"/>
    </source>
</evidence>
<comment type="subcellular location">
    <subcellularLocation>
        <location evidence="1">Cytoplasm</location>
        <location evidence="1">Cytosol</location>
    </subcellularLocation>
</comment>
<keyword evidence="2" id="KW-0963">Cytoplasm</keyword>
<comment type="function">
    <text evidence="5">May act as an export chaperone for the filament capping protein FliD.</text>
</comment>
<evidence type="ECO:0000256" key="6">
    <source>
        <dbReference type="ARBA" id="ARBA00093785"/>
    </source>
</evidence>
<evidence type="ECO:0000256" key="7">
    <source>
        <dbReference type="ARBA" id="ARBA00093797"/>
    </source>
</evidence>
<keyword evidence="4" id="KW-0143">Chaperone</keyword>
<dbReference type="Pfam" id="PF05400">
    <property type="entry name" value="FliT"/>
    <property type="match status" value="1"/>
</dbReference>
<keyword evidence="3" id="KW-1005">Bacterial flagellum biogenesis</keyword>
<dbReference type="AlphaFoldDB" id="A0A417YJG9"/>
<evidence type="ECO:0000256" key="4">
    <source>
        <dbReference type="ARBA" id="ARBA00023186"/>
    </source>
</evidence>
<keyword evidence="8" id="KW-0175">Coiled coil</keyword>
<evidence type="ECO:0000256" key="5">
    <source>
        <dbReference type="ARBA" id="ARBA00093765"/>
    </source>
</evidence>
<protein>
    <recommendedName>
        <fullName evidence="7">Flagellar protein FliT</fullName>
    </recommendedName>
</protein>
<feature type="coiled-coil region" evidence="8">
    <location>
        <begin position="58"/>
        <end position="85"/>
    </location>
</feature>
<keyword evidence="10" id="KW-1185">Reference proteome</keyword>
<comment type="similarity">
    <text evidence="6">Belongs to the bacillales FliT family.</text>
</comment>
<accession>A0A417YJG9</accession>
<evidence type="ECO:0000256" key="1">
    <source>
        <dbReference type="ARBA" id="ARBA00004514"/>
    </source>
</evidence>
<dbReference type="EMBL" id="QWEG01000017">
    <property type="protein sequence ID" value="RHW33313.1"/>
    <property type="molecule type" value="Genomic_DNA"/>
</dbReference>
<proteinExistence type="inferred from homology"/>
<dbReference type="Proteomes" id="UP000284416">
    <property type="component" value="Unassembled WGS sequence"/>
</dbReference>
<organism evidence="9 10">
    <name type="scientific">Neobacillus notoginsengisoli</name>
    <dbReference type="NCBI Taxonomy" id="1578198"/>
    <lineage>
        <taxon>Bacteria</taxon>
        <taxon>Bacillati</taxon>
        <taxon>Bacillota</taxon>
        <taxon>Bacilli</taxon>
        <taxon>Bacillales</taxon>
        <taxon>Bacillaceae</taxon>
        <taxon>Neobacillus</taxon>
    </lineage>
</organism>